<dbReference type="InterPro" id="IPR032821">
    <property type="entry name" value="PKS_assoc"/>
</dbReference>
<comment type="caution">
    <text evidence="4">The sequence shown here is derived from an EMBL/GenBank/DDBJ whole genome shotgun (WGS) entry which is preliminary data.</text>
</comment>
<dbReference type="PANTHER" id="PTHR43775">
    <property type="entry name" value="FATTY ACID SYNTHASE"/>
    <property type="match status" value="1"/>
</dbReference>
<organism evidence="4 5">
    <name type="scientific">Rotaria socialis</name>
    <dbReference type="NCBI Taxonomy" id="392032"/>
    <lineage>
        <taxon>Eukaryota</taxon>
        <taxon>Metazoa</taxon>
        <taxon>Spiralia</taxon>
        <taxon>Gnathifera</taxon>
        <taxon>Rotifera</taxon>
        <taxon>Eurotatoria</taxon>
        <taxon>Bdelloidea</taxon>
        <taxon>Philodinida</taxon>
        <taxon>Philodinidae</taxon>
        <taxon>Rotaria</taxon>
    </lineage>
</organism>
<dbReference type="GO" id="GO:0004312">
    <property type="term" value="F:fatty acid synthase activity"/>
    <property type="evidence" value="ECO:0007669"/>
    <property type="project" value="TreeGrafter"/>
</dbReference>
<keyword evidence="5" id="KW-1185">Reference proteome</keyword>
<dbReference type="Pfam" id="PF02801">
    <property type="entry name" value="Ketoacyl-synt_C"/>
    <property type="match status" value="1"/>
</dbReference>
<protein>
    <recommendedName>
        <fullName evidence="3">Ketosynthase family 3 (KS3) domain-containing protein</fullName>
    </recommendedName>
</protein>
<dbReference type="Pfam" id="PF16197">
    <property type="entry name" value="KAsynt_C_assoc"/>
    <property type="match status" value="1"/>
</dbReference>
<dbReference type="AlphaFoldDB" id="A0A821MP41"/>
<dbReference type="Gene3D" id="3.40.47.10">
    <property type="match status" value="1"/>
</dbReference>
<keyword evidence="2" id="KW-0597">Phosphoprotein</keyword>
<dbReference type="InterPro" id="IPR014031">
    <property type="entry name" value="Ketoacyl_synth_C"/>
</dbReference>
<dbReference type="PANTHER" id="PTHR43775:SF37">
    <property type="entry name" value="SI:DKEY-61P9.11"/>
    <property type="match status" value="1"/>
</dbReference>
<evidence type="ECO:0000256" key="1">
    <source>
        <dbReference type="ARBA" id="ARBA00022450"/>
    </source>
</evidence>
<reference evidence="4" key="1">
    <citation type="submission" date="2021-02" db="EMBL/GenBank/DDBJ databases">
        <authorList>
            <person name="Nowell W R."/>
        </authorList>
    </citation>
    <scope>NUCLEOTIDE SEQUENCE</scope>
</reference>
<sequence length="216" mass="23915">LYFIGEGLGLVLLKRLKDAERDGDKIYCVIRDVLTNHDGSEGKISYVIPSPAGQYRLLNDIYEQAEFDRKRIFYVEAHGTGTPVGDPIEANTLGRFFNRSQVDSPLLIGSVKSNLGHTEGTAGVAALIKVALCMRYRAIPPNMHFKALNPKIDAKRFNIHVVQHLTPFPTRKNNNDKQEPVAIGINSFGMGGNNAHAIVEEYHPSERTNLTKDSSA</sequence>
<feature type="non-terminal residue" evidence="4">
    <location>
        <position position="1"/>
    </location>
</feature>
<feature type="non-terminal residue" evidence="4">
    <location>
        <position position="216"/>
    </location>
</feature>
<dbReference type="InterPro" id="IPR016039">
    <property type="entry name" value="Thiolase-like"/>
</dbReference>
<dbReference type="PROSITE" id="PS52004">
    <property type="entry name" value="KS3_2"/>
    <property type="match status" value="1"/>
</dbReference>
<proteinExistence type="predicted"/>
<dbReference type="InterPro" id="IPR050091">
    <property type="entry name" value="PKS_NRPS_Biosynth_Enz"/>
</dbReference>
<gene>
    <name evidence="4" type="ORF">UJA718_LOCUS39948</name>
</gene>
<evidence type="ECO:0000256" key="2">
    <source>
        <dbReference type="ARBA" id="ARBA00022553"/>
    </source>
</evidence>
<dbReference type="Proteomes" id="UP000663873">
    <property type="component" value="Unassembled WGS sequence"/>
</dbReference>
<accession>A0A821MP41</accession>
<keyword evidence="1" id="KW-0596">Phosphopantetheine</keyword>
<name>A0A821MP41_9BILA</name>
<dbReference type="SMART" id="SM00825">
    <property type="entry name" value="PKS_KS"/>
    <property type="match status" value="1"/>
</dbReference>
<evidence type="ECO:0000313" key="4">
    <source>
        <dbReference type="EMBL" id="CAF4771806.1"/>
    </source>
</evidence>
<dbReference type="InterPro" id="IPR020841">
    <property type="entry name" value="PKS_Beta-ketoAc_synthase_dom"/>
</dbReference>
<dbReference type="EMBL" id="CAJOBP010043202">
    <property type="protein sequence ID" value="CAF4771806.1"/>
    <property type="molecule type" value="Genomic_DNA"/>
</dbReference>
<evidence type="ECO:0000313" key="5">
    <source>
        <dbReference type="Proteomes" id="UP000663873"/>
    </source>
</evidence>
<dbReference type="CDD" id="cd00833">
    <property type="entry name" value="PKS"/>
    <property type="match status" value="1"/>
</dbReference>
<dbReference type="SUPFAM" id="SSF53901">
    <property type="entry name" value="Thiolase-like"/>
    <property type="match status" value="1"/>
</dbReference>
<feature type="domain" description="Ketosynthase family 3 (KS3)" evidence="3">
    <location>
        <begin position="1"/>
        <end position="201"/>
    </location>
</feature>
<dbReference type="GO" id="GO:0006633">
    <property type="term" value="P:fatty acid biosynthetic process"/>
    <property type="evidence" value="ECO:0007669"/>
    <property type="project" value="TreeGrafter"/>
</dbReference>
<evidence type="ECO:0000259" key="3">
    <source>
        <dbReference type="PROSITE" id="PS52004"/>
    </source>
</evidence>